<dbReference type="Proteomes" id="UP000535838">
    <property type="component" value="Unassembled WGS sequence"/>
</dbReference>
<dbReference type="InterPro" id="IPR050490">
    <property type="entry name" value="Bact_solute-bd_prot1"/>
</dbReference>
<gene>
    <name evidence="2" type="ORF">H7B67_28255</name>
</gene>
<protein>
    <submittedName>
        <fullName evidence="2">Extracellular solute-binding protein</fullName>
    </submittedName>
</protein>
<organism evidence="2 3">
    <name type="scientific">Cohnella thailandensis</name>
    <dbReference type="NCBI Taxonomy" id="557557"/>
    <lineage>
        <taxon>Bacteria</taxon>
        <taxon>Bacillati</taxon>
        <taxon>Bacillota</taxon>
        <taxon>Bacilli</taxon>
        <taxon>Bacillales</taxon>
        <taxon>Paenibacillaceae</taxon>
        <taxon>Cohnella</taxon>
    </lineage>
</organism>
<dbReference type="InterPro" id="IPR006059">
    <property type="entry name" value="SBP"/>
</dbReference>
<dbReference type="Pfam" id="PF01547">
    <property type="entry name" value="SBP_bac_1"/>
    <property type="match status" value="1"/>
</dbReference>
<dbReference type="Gene3D" id="3.40.190.10">
    <property type="entry name" value="Periplasmic binding protein-like II"/>
    <property type="match status" value="1"/>
</dbReference>
<keyword evidence="1" id="KW-0472">Membrane</keyword>
<proteinExistence type="predicted"/>
<sequence length="512" mass="56765">MKRAERDWESHLTETPLGTGGFSMGTIRKVKERIAVQERRKKKKIVPLAAAALVAVILAAVVFRSEIGSTLASWNKPEPEKKPVISETETTTLKIGYLSGADDFMRKYGSPFVIRHPMARFSYSANVPKMGSLEDYREWIENEEPDLVQIPLGYLDELSSAGLLTDLDALLLRDGIDEQNFYEPVRRTIREAGAGKLYGMADKFSAYGLYYNRELFAEFGIPEPSGSLTWEETMGLAARFAGSEKNGDPVYGLSFGYRPGLSLNAVTVGQSLGLGTYAPDGLRSTLSSKAWTGLWSSFVQGYRDGWIGGEQGMEQGKSYPMKELYKLDPFLNGRSAMTFQPSDYGSNLAGAREMIGFDDEWALLPAPALDESARSGGQAMEIGYVFAIPSRSSQPDAAWELLKYILSPEQTERQTRTAPYALYTVKAETVDDSGPQDAYYEARYDTSLSLSSLKQKADPAYQALLNLAYKSGQERERDLLNGSLGVEPFLEQLDREAEETLRTLAAEKETRP</sequence>
<dbReference type="EMBL" id="JACJVQ010000028">
    <property type="protein sequence ID" value="MBB6638040.1"/>
    <property type="molecule type" value="Genomic_DNA"/>
</dbReference>
<feature type="transmembrane region" description="Helical" evidence="1">
    <location>
        <begin position="45"/>
        <end position="63"/>
    </location>
</feature>
<dbReference type="AlphaFoldDB" id="A0A841T7J9"/>
<dbReference type="SUPFAM" id="SSF53850">
    <property type="entry name" value="Periplasmic binding protein-like II"/>
    <property type="match status" value="1"/>
</dbReference>
<keyword evidence="1" id="KW-1133">Transmembrane helix</keyword>
<accession>A0A841T7J9</accession>
<reference evidence="2 3" key="1">
    <citation type="submission" date="2020-08" db="EMBL/GenBank/DDBJ databases">
        <title>Cohnella phylogeny.</title>
        <authorList>
            <person name="Dunlap C."/>
        </authorList>
    </citation>
    <scope>NUCLEOTIDE SEQUENCE [LARGE SCALE GENOMIC DNA]</scope>
    <source>
        <strain evidence="2 3">DSM 25241</strain>
    </source>
</reference>
<keyword evidence="3" id="KW-1185">Reference proteome</keyword>
<evidence type="ECO:0000256" key="1">
    <source>
        <dbReference type="SAM" id="Phobius"/>
    </source>
</evidence>
<dbReference type="RefSeq" id="WP_185123249.1">
    <property type="nucleotide sequence ID" value="NZ_JACJVQ010000028.1"/>
</dbReference>
<evidence type="ECO:0000313" key="3">
    <source>
        <dbReference type="Proteomes" id="UP000535838"/>
    </source>
</evidence>
<name>A0A841T7J9_9BACL</name>
<keyword evidence="1" id="KW-0812">Transmembrane</keyword>
<dbReference type="PANTHER" id="PTHR43649">
    <property type="entry name" value="ARABINOSE-BINDING PROTEIN-RELATED"/>
    <property type="match status" value="1"/>
</dbReference>
<dbReference type="PANTHER" id="PTHR43649:SF12">
    <property type="entry name" value="DIACETYLCHITOBIOSE BINDING PROTEIN DASA"/>
    <property type="match status" value="1"/>
</dbReference>
<evidence type="ECO:0000313" key="2">
    <source>
        <dbReference type="EMBL" id="MBB6638040.1"/>
    </source>
</evidence>
<comment type="caution">
    <text evidence="2">The sequence shown here is derived from an EMBL/GenBank/DDBJ whole genome shotgun (WGS) entry which is preliminary data.</text>
</comment>